<reference evidence="3 4" key="1">
    <citation type="submission" date="2010-12" db="EMBL/GenBank/DDBJ databases">
        <title>Complete sequence of Ethanoligenens harbinense YUAN-3.</title>
        <authorList>
            <person name="Lucas S."/>
            <person name="Copeland A."/>
            <person name="Lapidus A."/>
            <person name="Cheng J.-F."/>
            <person name="Bruce D."/>
            <person name="Goodwin L."/>
            <person name="Pitluck S."/>
            <person name="Chertkov O."/>
            <person name="Misra M."/>
            <person name="Detter J.C."/>
            <person name="Han C."/>
            <person name="Tapia R."/>
            <person name="Land M."/>
            <person name="Hauser L."/>
            <person name="Jeffries C."/>
            <person name="Kyrpides N."/>
            <person name="Ivanova N."/>
            <person name="Mikhailova N."/>
            <person name="Wang A."/>
            <person name="Mouttaki H."/>
            <person name="He Z."/>
            <person name="Zhou J."/>
            <person name="Hemme C.L."/>
            <person name="Woyke T."/>
        </authorList>
    </citation>
    <scope>NUCLEOTIDE SEQUENCE [LARGE SCALE GENOMIC DNA]</scope>
    <source>
        <strain evidence="4">DSM 18485 / JCM 12961 / CGMCC 1.5033 / YUAN-3</strain>
    </source>
</reference>
<evidence type="ECO:0000313" key="3">
    <source>
        <dbReference type="EMBL" id="ADU25611.1"/>
    </source>
</evidence>
<dbReference type="Pfam" id="PF00300">
    <property type="entry name" value="His_Phos_1"/>
    <property type="match status" value="1"/>
</dbReference>
<accession>E6U5E4</accession>
<protein>
    <submittedName>
        <fullName evidence="3">Phosphoglycerate mutase</fullName>
    </submittedName>
</protein>
<organism evidence="3 4">
    <name type="scientific">Ethanoligenens harbinense (strain DSM 18485 / JCM 12961 / CGMCC 1.5033 / YUAN-3)</name>
    <dbReference type="NCBI Taxonomy" id="663278"/>
    <lineage>
        <taxon>Bacteria</taxon>
        <taxon>Bacillati</taxon>
        <taxon>Bacillota</taxon>
        <taxon>Clostridia</taxon>
        <taxon>Eubacteriales</taxon>
        <taxon>Oscillospiraceae</taxon>
        <taxon>Ethanoligenens</taxon>
    </lineage>
</organism>
<dbReference type="EMBL" id="CP002400">
    <property type="protein sequence ID" value="ADU25611.1"/>
    <property type="molecule type" value="Genomic_DNA"/>
</dbReference>
<dbReference type="Gene3D" id="3.40.50.1240">
    <property type="entry name" value="Phosphoglycerate mutase-like"/>
    <property type="match status" value="1"/>
</dbReference>
<feature type="active site" description="Proton donor/acceptor" evidence="1">
    <location>
        <position position="82"/>
    </location>
</feature>
<name>E6U5E4_ETHHY</name>
<dbReference type="AlphaFoldDB" id="E6U5E4"/>
<dbReference type="GO" id="GO:0016791">
    <property type="term" value="F:phosphatase activity"/>
    <property type="evidence" value="ECO:0007669"/>
    <property type="project" value="TreeGrafter"/>
</dbReference>
<dbReference type="InterPro" id="IPR013078">
    <property type="entry name" value="His_Pase_superF_clade-1"/>
</dbReference>
<sequence length="221" mass="25061">MTRIYLIRHAEAEGNLRRIFQGHTDADISTNGQRQLERLSERFEPVHLDALYASPLKRAYKTAQAVDAVRHLPIITLEGLMEINGGCWEGKPWAKLPALYPQDNDAWENRPWDFAPAGGEPMRQVYARMWETLGGIARRHPGKTVGVASHGCAIRNYLCQAHGWPIERLGEVGWCDNTAVSIIEYREGGQVTITMENDASHLDDELSTVAKQDWWRRSTRA</sequence>
<dbReference type="STRING" id="663278.Ethha_0020"/>
<evidence type="ECO:0000256" key="1">
    <source>
        <dbReference type="PIRSR" id="PIRSR613078-1"/>
    </source>
</evidence>
<feature type="binding site" evidence="2">
    <location>
        <position position="58"/>
    </location>
    <ligand>
        <name>substrate</name>
    </ligand>
</feature>
<dbReference type="PANTHER" id="PTHR48100">
    <property type="entry name" value="BROAD-SPECIFICITY PHOSPHATASE YOR283W-RELATED"/>
    <property type="match status" value="1"/>
</dbReference>
<feature type="binding site" evidence="2">
    <location>
        <begin position="8"/>
        <end position="15"/>
    </location>
    <ligand>
        <name>substrate</name>
    </ligand>
</feature>
<evidence type="ECO:0000256" key="2">
    <source>
        <dbReference type="PIRSR" id="PIRSR613078-2"/>
    </source>
</evidence>
<dbReference type="Proteomes" id="UP000001551">
    <property type="component" value="Chromosome"/>
</dbReference>
<dbReference type="SMART" id="SM00855">
    <property type="entry name" value="PGAM"/>
    <property type="match status" value="1"/>
</dbReference>
<dbReference type="KEGG" id="eha:Ethha_0020"/>
<dbReference type="RefSeq" id="WP_013483992.1">
    <property type="nucleotide sequence ID" value="NC_014828.1"/>
</dbReference>
<dbReference type="CDD" id="cd07067">
    <property type="entry name" value="HP_PGM_like"/>
    <property type="match status" value="1"/>
</dbReference>
<keyword evidence="4" id="KW-1185">Reference proteome</keyword>
<dbReference type="InterPro" id="IPR050275">
    <property type="entry name" value="PGM_Phosphatase"/>
</dbReference>
<gene>
    <name evidence="3" type="ordered locus">Ethha_0020</name>
</gene>
<evidence type="ECO:0000313" key="4">
    <source>
        <dbReference type="Proteomes" id="UP000001551"/>
    </source>
</evidence>
<proteinExistence type="predicted"/>
<dbReference type="SUPFAM" id="SSF53254">
    <property type="entry name" value="Phosphoglycerate mutase-like"/>
    <property type="match status" value="1"/>
</dbReference>
<feature type="active site" description="Tele-phosphohistidine intermediate" evidence="1">
    <location>
        <position position="9"/>
    </location>
</feature>
<dbReference type="HOGENOM" id="CLU_033323_8_4_9"/>
<dbReference type="InterPro" id="IPR029033">
    <property type="entry name" value="His_PPase_superfam"/>
</dbReference>
<dbReference type="eggNOG" id="COG0406">
    <property type="taxonomic scope" value="Bacteria"/>
</dbReference>